<dbReference type="InterPro" id="IPR018484">
    <property type="entry name" value="FGGY_N"/>
</dbReference>
<sequence length="544" mass="59957">MKYFIGVDVGTGSVRAALVTAEGKIIEIAVCPIKLFHSKNKFYEQSSDDIWAAVCDVVKKVVANISKESVKGIGFDATCSLVALDRDGLPVTVSLTGNNNQNIILWMDHRAEEQARYINKLDHKLLKYVGGKISLEMEIPKLLWLKENLKDSWNKTDLFFDLPDFLTWKATNSESRSLCSLVCKWNFNVKPNGNSRWSSDFFDEIGLSDLKANNWRKIGCDVRPPGYPVGSGLSSKAAKELNLVVGTPVGTSMIDAHAGGFGMLGCSAENISSDFTSRLGLICGTSTCHMIVSKDEIFVNGIWGPYYGAMIPGLWLNEGGQSSTGKLLDHIIDSHPATLEIKSKLQPHMHIQQYLSDLLKSMASKRNLINMAYLTEEIHVWPDFHGNRSPLADPTLRGMISGLTLSSDEESLATLYLATMQSLTYGTKHILEALTSAGHKIESLLVCGGLSQNLLFTQTQADVLGLPILCPIERESVLIGSAILGSCAAKAFPSMYEAMKAMGGSAYVINPTTEAYSYHCKKYRVFKKMIEDQRIYKNYMSDKS</sequence>
<evidence type="ECO:0000259" key="5">
    <source>
        <dbReference type="Pfam" id="PF00370"/>
    </source>
</evidence>
<dbReference type="InterPro" id="IPR018485">
    <property type="entry name" value="FGGY_C"/>
</dbReference>
<dbReference type="GeneID" id="105368850"/>
<dbReference type="FunFam" id="3.30.420.40:FF:000101">
    <property type="entry name" value="FGGY carbohydrate kinase domain-containing protein"/>
    <property type="match status" value="1"/>
</dbReference>
<keyword evidence="7" id="KW-1185">Reference proteome</keyword>
<dbReference type="GO" id="GO:0019150">
    <property type="term" value="F:D-ribulokinase activity"/>
    <property type="evidence" value="ECO:0007669"/>
    <property type="project" value="TreeGrafter"/>
</dbReference>
<dbReference type="PANTHER" id="PTHR43435">
    <property type="entry name" value="RIBULOKINASE"/>
    <property type="match status" value="1"/>
</dbReference>
<keyword evidence="2" id="KW-0808">Transferase</keyword>
<comment type="similarity">
    <text evidence="1">Belongs to the FGGY kinase family.</text>
</comment>
<evidence type="ECO:0000313" key="7">
    <source>
        <dbReference type="Proteomes" id="UP000695007"/>
    </source>
</evidence>
<dbReference type="Pfam" id="PF02782">
    <property type="entry name" value="FGGY_C"/>
    <property type="match status" value="1"/>
</dbReference>
<dbReference type="InterPro" id="IPR006003">
    <property type="entry name" value="FGGY_RbtK-like"/>
</dbReference>
<evidence type="ECO:0000259" key="6">
    <source>
        <dbReference type="Pfam" id="PF02782"/>
    </source>
</evidence>
<dbReference type="PIRSF" id="PIRSF000538">
    <property type="entry name" value="GlpK"/>
    <property type="match status" value="1"/>
</dbReference>
<dbReference type="Pfam" id="PF00370">
    <property type="entry name" value="FGGY_N"/>
    <property type="match status" value="1"/>
</dbReference>
<feature type="domain" description="Carbohydrate kinase FGGY N-terminal" evidence="5">
    <location>
        <begin position="3"/>
        <end position="172"/>
    </location>
</feature>
<feature type="domain" description="Carbohydrate kinase FGGY C-terminal" evidence="6">
    <location>
        <begin position="281"/>
        <end position="489"/>
    </location>
</feature>
<dbReference type="InterPro" id="IPR000577">
    <property type="entry name" value="Carb_kinase_FGGY"/>
</dbReference>
<dbReference type="PANTHER" id="PTHR43435:SF4">
    <property type="entry name" value="FGGY CARBOHYDRATE KINASE DOMAIN-CONTAINING PROTEIN"/>
    <property type="match status" value="1"/>
</dbReference>
<dbReference type="KEGG" id="csol:105368850"/>
<evidence type="ECO:0000256" key="1">
    <source>
        <dbReference type="ARBA" id="ARBA00009156"/>
    </source>
</evidence>
<evidence type="ECO:0000313" key="8">
    <source>
        <dbReference type="RefSeq" id="XP_011506281.1"/>
    </source>
</evidence>
<dbReference type="GO" id="GO:0005737">
    <property type="term" value="C:cytoplasm"/>
    <property type="evidence" value="ECO:0007669"/>
    <property type="project" value="TreeGrafter"/>
</dbReference>
<gene>
    <name evidence="8" type="primary">LOC105368850</name>
</gene>
<dbReference type="AlphaFoldDB" id="A0AAJ6YXS9"/>
<dbReference type="Gene3D" id="3.30.420.40">
    <property type="match status" value="1"/>
</dbReference>
<organism evidence="7 8">
    <name type="scientific">Ceratosolen solmsi marchali</name>
    <dbReference type="NCBI Taxonomy" id="326594"/>
    <lineage>
        <taxon>Eukaryota</taxon>
        <taxon>Metazoa</taxon>
        <taxon>Ecdysozoa</taxon>
        <taxon>Arthropoda</taxon>
        <taxon>Hexapoda</taxon>
        <taxon>Insecta</taxon>
        <taxon>Pterygota</taxon>
        <taxon>Neoptera</taxon>
        <taxon>Endopterygota</taxon>
        <taxon>Hymenoptera</taxon>
        <taxon>Apocrita</taxon>
        <taxon>Proctotrupomorpha</taxon>
        <taxon>Chalcidoidea</taxon>
        <taxon>Agaonidae</taxon>
        <taxon>Agaoninae</taxon>
        <taxon>Ceratosolen</taxon>
    </lineage>
</organism>
<accession>A0AAJ6YXS9</accession>
<evidence type="ECO:0000256" key="4">
    <source>
        <dbReference type="ARBA" id="ARBA00074355"/>
    </source>
</evidence>
<dbReference type="InterPro" id="IPR043129">
    <property type="entry name" value="ATPase_NBD"/>
</dbReference>
<evidence type="ECO:0000256" key="2">
    <source>
        <dbReference type="ARBA" id="ARBA00022679"/>
    </source>
</evidence>
<dbReference type="Gene3D" id="1.20.58.2240">
    <property type="match status" value="1"/>
</dbReference>
<dbReference type="GO" id="GO:0019321">
    <property type="term" value="P:pentose metabolic process"/>
    <property type="evidence" value="ECO:0007669"/>
    <property type="project" value="TreeGrafter"/>
</dbReference>
<keyword evidence="3 8" id="KW-0418">Kinase</keyword>
<dbReference type="RefSeq" id="XP_011506281.1">
    <property type="nucleotide sequence ID" value="XM_011507979.1"/>
</dbReference>
<name>A0AAJ6YXS9_9HYME</name>
<dbReference type="CDD" id="cd07782">
    <property type="entry name" value="ASKHA_NBD_FGGY_D-RBK"/>
    <property type="match status" value="1"/>
</dbReference>
<evidence type="ECO:0000256" key="3">
    <source>
        <dbReference type="ARBA" id="ARBA00022777"/>
    </source>
</evidence>
<protein>
    <recommendedName>
        <fullName evidence="4">FGGY carbohydrate kinase domain-containing protein</fullName>
    </recommendedName>
</protein>
<proteinExistence type="inferred from homology"/>
<dbReference type="SUPFAM" id="SSF53067">
    <property type="entry name" value="Actin-like ATPase domain"/>
    <property type="match status" value="2"/>
</dbReference>
<dbReference type="NCBIfam" id="TIGR01315">
    <property type="entry name" value="5C_CHO_kinase"/>
    <property type="match status" value="1"/>
</dbReference>
<dbReference type="Proteomes" id="UP000695007">
    <property type="component" value="Unplaced"/>
</dbReference>
<reference evidence="8" key="1">
    <citation type="submission" date="2025-08" db="UniProtKB">
        <authorList>
            <consortium name="RefSeq"/>
        </authorList>
    </citation>
    <scope>IDENTIFICATION</scope>
</reference>